<name>A0A149TMH4_9PROT</name>
<dbReference type="PATRIC" id="fig|318683.6.peg.3385"/>
<comment type="caution">
    <text evidence="1">The sequence shown here is derived from an EMBL/GenBank/DDBJ whole genome shotgun (WGS) entry which is preliminary data.</text>
</comment>
<dbReference type="EMBL" id="LHZR01000083">
    <property type="protein sequence ID" value="KXV50224.1"/>
    <property type="molecule type" value="Genomic_DNA"/>
</dbReference>
<dbReference type="Proteomes" id="UP000075636">
    <property type="component" value="Unassembled WGS sequence"/>
</dbReference>
<proteinExistence type="predicted"/>
<accession>A0A149TMH4</accession>
<reference evidence="1 2" key="1">
    <citation type="submission" date="2015-06" db="EMBL/GenBank/DDBJ databases">
        <title>Improved classification and identification of acetic acid bacteria using matrix-assisted laser desorption/ionization time-of-flight mass spectrometry; Gluconobacter nephelii and Gluconobacter uchimurae are later heterotypic synonyms of Gluconobacter japonicus and Gluconobacter oxydans, respectively.</title>
        <authorList>
            <person name="Li L."/>
            <person name="Cleenwerck I."/>
            <person name="De Vuyst L."/>
            <person name="Vandamme P."/>
        </authorList>
    </citation>
    <scope>NUCLEOTIDE SEQUENCE [LARGE SCALE GENOMIC DNA]</scope>
    <source>
        <strain evidence="1 2">LMG 1768</strain>
    </source>
</reference>
<protein>
    <recommendedName>
        <fullName evidence="3">Phage protein</fullName>
    </recommendedName>
</protein>
<sequence>MPMDLKVGLDAKALQRDLSALAENEIPRAAASALNRLATGARLKVVDRMKEVFDRPNAFTLNGFFTRPATGKNLEAWVATRDFARRGTPAITYLGPQIRGGERDMKRFEKALRTVSGGQYVVPGKDCPLDENGNIKRGIIIQILSRLSLMQDPTSNMGDRTARRIAKQLKNARGSRSEYFVGYERGNRRPRGIFKLIGPGKVGEILRFVSQPHYKARLPVEQIVNETIARRQDRIVNEEIIKVFRRRGLR</sequence>
<dbReference type="OrthoDB" id="6871774at2"/>
<evidence type="ECO:0000313" key="1">
    <source>
        <dbReference type="EMBL" id="KXV50224.1"/>
    </source>
</evidence>
<evidence type="ECO:0000313" key="2">
    <source>
        <dbReference type="Proteomes" id="UP000075636"/>
    </source>
</evidence>
<evidence type="ECO:0008006" key="3">
    <source>
        <dbReference type="Google" id="ProtNLM"/>
    </source>
</evidence>
<gene>
    <name evidence="1" type="ORF">AD945_02370</name>
</gene>
<dbReference type="AlphaFoldDB" id="A0A149TMH4"/>
<dbReference type="RefSeq" id="WP_062106165.1">
    <property type="nucleotide sequence ID" value="NZ_LHZR01000083.1"/>
</dbReference>
<organism evidence="1 2">
    <name type="scientific">Gluconobacter albidus</name>
    <dbReference type="NCBI Taxonomy" id="318683"/>
    <lineage>
        <taxon>Bacteria</taxon>
        <taxon>Pseudomonadati</taxon>
        <taxon>Pseudomonadota</taxon>
        <taxon>Alphaproteobacteria</taxon>
        <taxon>Acetobacterales</taxon>
        <taxon>Acetobacteraceae</taxon>
        <taxon>Gluconobacter</taxon>
    </lineage>
</organism>